<keyword evidence="2" id="KW-0732">Signal</keyword>
<feature type="domain" description="AB hydrolase-1" evidence="5">
    <location>
        <begin position="111"/>
        <end position="289"/>
    </location>
</feature>
<dbReference type="InterPro" id="IPR013595">
    <property type="entry name" value="Pept_S33_TAP-like_C"/>
</dbReference>
<proteinExistence type="inferred from homology"/>
<sequence length="548" mass="58823">MPLRHKMIDMRGWRIVVVAALATTLAVSGCGTPQKHEQAVADLVAQADAAPTPRLDWAPCQEKSLSRLHCATATVPVDYAHPDGPTLGLALVRQPATDQSRRIGTLFTAAGGPGGSGIHWAGQGEMFPGEIARRFDVVTFDQRGVGRSSPVRCFADPAAEQRFWAGTHIPPANAEQEAAQARLSREFSAGCAATSGALLPHLTTVDAARDLDLLRRAVGDRRLTYEGGSYASYLGEVYGAIFGDRVRALSLSSMVDPDAYTSDTRAEVAVAAEGTDEVLSEFFRLCAQAGQSRCAFADASKPPADPIGQIRSDQKASGGEDLRARDNALLDRLRQGPIAVGEGERARSVAYDDVVSPHTLMLYDPEKGWPALAQLLAELERGPAGNPEVVGKILDANAVPPGFLDSYTAISCADNTFPRDPDQWPAMARGLGIDGATLSAFWLYLRQPCASWPLPQGGYPQRYVGPWILRSDVPALLFNNRFDPVTPLTAARKAQEALVNARLVVIEGGYGHDTTVDCTRRLQERYLVDQQLPAPGATCKADQAPFAE</sequence>
<reference evidence="7 8" key="1">
    <citation type="submission" date="2018-05" db="EMBL/GenBank/DDBJ databases">
        <title>Genomic Encyclopedia of Type Strains, Phase IV (KMG-IV): sequencing the most valuable type-strain genomes for metagenomic binning, comparative biology and taxonomic classification.</title>
        <authorList>
            <person name="Goeker M."/>
        </authorList>
    </citation>
    <scope>NUCLEOTIDE SEQUENCE [LARGE SCALE GENOMIC DNA]</scope>
    <source>
        <strain evidence="7 8">DSM 44704</strain>
    </source>
</reference>
<name>A0A318K4V1_9NOCA</name>
<keyword evidence="8" id="KW-1185">Reference proteome</keyword>
<dbReference type="Gene3D" id="3.40.50.1820">
    <property type="entry name" value="alpha/beta hydrolase"/>
    <property type="match status" value="2"/>
</dbReference>
<evidence type="ECO:0000313" key="8">
    <source>
        <dbReference type="Proteomes" id="UP000247569"/>
    </source>
</evidence>
<keyword evidence="3 7" id="KW-0378">Hydrolase</keyword>
<dbReference type="EMBL" id="QJKF01000006">
    <property type="protein sequence ID" value="PXX63243.1"/>
    <property type="molecule type" value="Genomic_DNA"/>
</dbReference>
<dbReference type="InterPro" id="IPR000073">
    <property type="entry name" value="AB_hydrolase_1"/>
</dbReference>
<dbReference type="PANTHER" id="PTHR43248:SF29">
    <property type="entry name" value="TRIPEPTIDYL AMINOPEPTIDASE"/>
    <property type="match status" value="1"/>
</dbReference>
<protein>
    <submittedName>
        <fullName evidence="7">Alpha/beta hydrolase family protein</fullName>
    </submittedName>
</protein>
<dbReference type="PROSITE" id="PS51257">
    <property type="entry name" value="PROKAR_LIPOPROTEIN"/>
    <property type="match status" value="1"/>
</dbReference>
<dbReference type="GO" id="GO:0016787">
    <property type="term" value="F:hydrolase activity"/>
    <property type="evidence" value="ECO:0007669"/>
    <property type="project" value="UniProtKB-KW"/>
</dbReference>
<comment type="caution">
    <text evidence="7">The sequence shown here is derived from an EMBL/GenBank/DDBJ whole genome shotgun (WGS) entry which is preliminary data.</text>
</comment>
<evidence type="ECO:0000313" key="7">
    <source>
        <dbReference type="EMBL" id="PXX63243.1"/>
    </source>
</evidence>
<evidence type="ECO:0000259" key="6">
    <source>
        <dbReference type="Pfam" id="PF08386"/>
    </source>
</evidence>
<feature type="region of interest" description="Disordered" evidence="4">
    <location>
        <begin position="298"/>
        <end position="321"/>
    </location>
</feature>
<gene>
    <name evidence="7" type="ORF">DFR70_106303</name>
</gene>
<dbReference type="SUPFAM" id="SSF53474">
    <property type="entry name" value="alpha/beta-Hydrolases"/>
    <property type="match status" value="1"/>
</dbReference>
<dbReference type="AlphaFoldDB" id="A0A318K4V1"/>
<evidence type="ECO:0000256" key="1">
    <source>
        <dbReference type="ARBA" id="ARBA00010088"/>
    </source>
</evidence>
<dbReference type="PANTHER" id="PTHR43248">
    <property type="entry name" value="2-SUCCINYL-6-HYDROXY-2,4-CYCLOHEXADIENE-1-CARBOXYLATE SYNTHASE"/>
    <property type="match status" value="1"/>
</dbReference>
<dbReference type="Pfam" id="PF00561">
    <property type="entry name" value="Abhydrolase_1"/>
    <property type="match status" value="1"/>
</dbReference>
<dbReference type="Proteomes" id="UP000247569">
    <property type="component" value="Unassembled WGS sequence"/>
</dbReference>
<feature type="domain" description="Peptidase S33 tripeptidyl aminopeptidase-like C-terminal" evidence="6">
    <location>
        <begin position="439"/>
        <end position="539"/>
    </location>
</feature>
<evidence type="ECO:0000256" key="3">
    <source>
        <dbReference type="ARBA" id="ARBA00022801"/>
    </source>
</evidence>
<dbReference type="Pfam" id="PF08386">
    <property type="entry name" value="Abhydrolase_4"/>
    <property type="match status" value="1"/>
</dbReference>
<feature type="compositionally biased region" description="Basic and acidic residues" evidence="4">
    <location>
        <begin position="312"/>
        <end position="321"/>
    </location>
</feature>
<evidence type="ECO:0000256" key="2">
    <source>
        <dbReference type="ARBA" id="ARBA00022729"/>
    </source>
</evidence>
<dbReference type="InterPro" id="IPR051601">
    <property type="entry name" value="Serine_prot/Carboxylest_S33"/>
</dbReference>
<evidence type="ECO:0000259" key="5">
    <source>
        <dbReference type="Pfam" id="PF00561"/>
    </source>
</evidence>
<accession>A0A318K4V1</accession>
<evidence type="ECO:0000256" key="4">
    <source>
        <dbReference type="SAM" id="MobiDB-lite"/>
    </source>
</evidence>
<organism evidence="7 8">
    <name type="scientific">Nocardia tenerifensis</name>
    <dbReference type="NCBI Taxonomy" id="228006"/>
    <lineage>
        <taxon>Bacteria</taxon>
        <taxon>Bacillati</taxon>
        <taxon>Actinomycetota</taxon>
        <taxon>Actinomycetes</taxon>
        <taxon>Mycobacteriales</taxon>
        <taxon>Nocardiaceae</taxon>
        <taxon>Nocardia</taxon>
    </lineage>
</organism>
<dbReference type="InterPro" id="IPR029058">
    <property type="entry name" value="AB_hydrolase_fold"/>
</dbReference>
<comment type="similarity">
    <text evidence="1">Belongs to the peptidase S33 family.</text>
</comment>